<dbReference type="InterPro" id="IPR036264">
    <property type="entry name" value="Bact_exopeptidase_dim_dom"/>
</dbReference>
<comment type="cofactor">
    <cofactor evidence="2">
        <name>Zn(2+)</name>
        <dbReference type="ChEBI" id="CHEBI:29105"/>
    </cofactor>
</comment>
<organism evidence="16 17">
    <name type="scientific">Secundilactobacillus mixtipabuli</name>
    <dbReference type="NCBI Taxonomy" id="1435342"/>
    <lineage>
        <taxon>Bacteria</taxon>
        <taxon>Bacillati</taxon>
        <taxon>Bacillota</taxon>
        <taxon>Bacilli</taxon>
        <taxon>Lactobacillales</taxon>
        <taxon>Lactobacillaceae</taxon>
        <taxon>Secundilactobacillus</taxon>
    </lineage>
</organism>
<keyword evidence="13" id="KW-0170">Cobalt</keyword>
<sequence length="385" mass="41655">MDKENKIDILTHLVQIDSANDHEKMIADYLEKLLTDHGITVKQVETATGRNNLIAELGEPDATPVFAFAGHMDTVSFGNLDDWAHGPLSAEIHGDRLYGRGSADMKGSLAAMVIAMIDLADSKTKIPGRIRLLATVGEEYGALGSKQLTEQGEVDDVNGMIIGEPTSGDVVYAHNGSLNYTVTSEGTPVHSSIPEQGVNALTNLVKFVNAEADLFADVKPSKEVGPLVHSITVFNSGDQVNTIPGHAELQGNIRATPEFGNGAVIKRLNMICRGLSSAPGADLSFNVDMSFDPVVTDKEDPLVQLAQTESGKALKHDVELKVIHGATDASEYRKAENQFPIVVMGAGDWENAHKMNEYVELSQFLVMDDVYKTVALKYLKELNKK</sequence>
<proteinExistence type="inferred from homology"/>
<evidence type="ECO:0000256" key="8">
    <source>
        <dbReference type="ARBA" id="ARBA00022723"/>
    </source>
</evidence>
<evidence type="ECO:0000256" key="9">
    <source>
        <dbReference type="ARBA" id="ARBA00022801"/>
    </source>
</evidence>
<comment type="pathway">
    <text evidence="3">Amino-acid biosynthesis; L-lysine biosynthesis via DAP pathway; LL-2,6-diaminopimelate from (S)-tetrahydrodipicolinate (succinylase route): step 3/3.</text>
</comment>
<dbReference type="PANTHER" id="PTHR43808:SF8">
    <property type="entry name" value="PEPTIDASE M20 DIMERISATION DOMAIN-CONTAINING PROTEIN"/>
    <property type="match status" value="1"/>
</dbReference>
<keyword evidence="17" id="KW-1185">Reference proteome</keyword>
<dbReference type="NCBIfam" id="NF006365">
    <property type="entry name" value="PRK08588.1"/>
    <property type="match status" value="1"/>
</dbReference>
<evidence type="ECO:0000313" key="16">
    <source>
        <dbReference type="EMBL" id="GAW98751.1"/>
    </source>
</evidence>
<keyword evidence="8" id="KW-0479">Metal-binding</keyword>
<dbReference type="AlphaFoldDB" id="A0A1Z5IAV3"/>
<dbReference type="InterPro" id="IPR011650">
    <property type="entry name" value="Peptidase_M20_dimer"/>
</dbReference>
<evidence type="ECO:0000256" key="5">
    <source>
        <dbReference type="ARBA" id="ARBA00011921"/>
    </source>
</evidence>
<evidence type="ECO:0000259" key="15">
    <source>
        <dbReference type="Pfam" id="PF07687"/>
    </source>
</evidence>
<evidence type="ECO:0000256" key="3">
    <source>
        <dbReference type="ARBA" id="ARBA00005130"/>
    </source>
</evidence>
<dbReference type="Proteomes" id="UP000198374">
    <property type="component" value="Unassembled WGS sequence"/>
</dbReference>
<evidence type="ECO:0000313" key="17">
    <source>
        <dbReference type="Proteomes" id="UP000198374"/>
    </source>
</evidence>
<comment type="catalytic activity">
    <reaction evidence="14">
        <text>N-succinyl-(2S,6S)-2,6-diaminopimelate + H2O = (2S,6S)-2,6-diaminopimelate + succinate</text>
        <dbReference type="Rhea" id="RHEA:22608"/>
        <dbReference type="ChEBI" id="CHEBI:15377"/>
        <dbReference type="ChEBI" id="CHEBI:30031"/>
        <dbReference type="ChEBI" id="CHEBI:57609"/>
        <dbReference type="ChEBI" id="CHEBI:58087"/>
        <dbReference type="EC" id="3.5.1.18"/>
    </reaction>
</comment>
<keyword evidence="10" id="KW-0862">Zinc</keyword>
<evidence type="ECO:0000256" key="13">
    <source>
        <dbReference type="ARBA" id="ARBA00023285"/>
    </source>
</evidence>
<evidence type="ECO:0000256" key="6">
    <source>
        <dbReference type="ARBA" id="ARBA00016853"/>
    </source>
</evidence>
<evidence type="ECO:0000256" key="11">
    <source>
        <dbReference type="ARBA" id="ARBA00022915"/>
    </source>
</evidence>
<dbReference type="OrthoDB" id="9792335at2"/>
<dbReference type="Pfam" id="PF01546">
    <property type="entry name" value="Peptidase_M20"/>
    <property type="match status" value="1"/>
</dbReference>
<name>A0A1Z5IAV3_9LACO</name>
<evidence type="ECO:0000256" key="10">
    <source>
        <dbReference type="ARBA" id="ARBA00022833"/>
    </source>
</evidence>
<evidence type="ECO:0000256" key="1">
    <source>
        <dbReference type="ARBA" id="ARBA00001941"/>
    </source>
</evidence>
<dbReference type="GO" id="GO:0009014">
    <property type="term" value="F:succinyl-diaminopimelate desuccinylase activity"/>
    <property type="evidence" value="ECO:0007669"/>
    <property type="project" value="UniProtKB-EC"/>
</dbReference>
<evidence type="ECO:0000256" key="4">
    <source>
        <dbReference type="ARBA" id="ARBA00006247"/>
    </source>
</evidence>
<dbReference type="InterPro" id="IPR001261">
    <property type="entry name" value="ArgE/DapE_CS"/>
</dbReference>
<dbReference type="NCBIfam" id="TIGR01910">
    <property type="entry name" value="DapE-ArgE"/>
    <property type="match status" value="1"/>
</dbReference>
<accession>A0A1Z5IAV3</accession>
<dbReference type="Gene3D" id="3.40.630.10">
    <property type="entry name" value="Zn peptidases"/>
    <property type="match status" value="1"/>
</dbReference>
<dbReference type="RefSeq" id="WP_089108563.1">
    <property type="nucleotide sequence ID" value="NZ_BCMF01000003.1"/>
</dbReference>
<evidence type="ECO:0000256" key="14">
    <source>
        <dbReference type="ARBA" id="ARBA00051301"/>
    </source>
</evidence>
<gene>
    <name evidence="16" type="primary">argE_4</name>
    <name evidence="16" type="ORF">IWT30_00710</name>
</gene>
<dbReference type="EC" id="3.5.1.18" evidence="5"/>
<dbReference type="SUPFAM" id="SSF53187">
    <property type="entry name" value="Zn-dependent exopeptidases"/>
    <property type="match status" value="1"/>
</dbReference>
<dbReference type="GO" id="GO:0019877">
    <property type="term" value="P:diaminopimelate biosynthetic process"/>
    <property type="evidence" value="ECO:0007669"/>
    <property type="project" value="UniProtKB-KW"/>
</dbReference>
<keyword evidence="9" id="KW-0378">Hydrolase</keyword>
<comment type="caution">
    <text evidence="16">The sequence shown here is derived from an EMBL/GenBank/DDBJ whole genome shotgun (WGS) entry which is preliminary data.</text>
</comment>
<dbReference type="InterPro" id="IPR010182">
    <property type="entry name" value="ArgE/DapE"/>
</dbReference>
<evidence type="ECO:0000256" key="12">
    <source>
        <dbReference type="ARBA" id="ARBA00023154"/>
    </source>
</evidence>
<keyword evidence="12" id="KW-0457">Lysine biosynthesis</keyword>
<dbReference type="Gene3D" id="3.30.70.360">
    <property type="match status" value="1"/>
</dbReference>
<dbReference type="GO" id="GO:0046872">
    <property type="term" value="F:metal ion binding"/>
    <property type="evidence" value="ECO:0007669"/>
    <property type="project" value="UniProtKB-KW"/>
</dbReference>
<feature type="domain" description="Peptidase M20 dimerisation" evidence="15">
    <location>
        <begin position="172"/>
        <end position="269"/>
    </location>
</feature>
<comment type="similarity">
    <text evidence="4">Belongs to the peptidase M20A family.</text>
</comment>
<dbReference type="GO" id="GO:0009089">
    <property type="term" value="P:lysine biosynthetic process via diaminopimelate"/>
    <property type="evidence" value="ECO:0007669"/>
    <property type="project" value="UniProtKB-UniPathway"/>
</dbReference>
<reference evidence="16 17" key="1">
    <citation type="submission" date="2015-11" db="EMBL/GenBank/DDBJ databases">
        <title>Draft genome sequences of new species of the genus Lactobacillus isolated from orchardgrass silage.</title>
        <authorList>
            <person name="Tohno M."/>
            <person name="Tanizawa Y."/>
            <person name="Arita M."/>
        </authorList>
    </citation>
    <scope>NUCLEOTIDE SEQUENCE [LARGE SCALE GENOMIC DNA]</scope>
    <source>
        <strain evidence="16 17">IWT30</strain>
    </source>
</reference>
<dbReference type="CDD" id="cd08659">
    <property type="entry name" value="M20_ArgE_DapE-like"/>
    <property type="match status" value="1"/>
</dbReference>
<dbReference type="Pfam" id="PF07687">
    <property type="entry name" value="M20_dimer"/>
    <property type="match status" value="1"/>
</dbReference>
<dbReference type="EMBL" id="BCMF01000003">
    <property type="protein sequence ID" value="GAW98751.1"/>
    <property type="molecule type" value="Genomic_DNA"/>
</dbReference>
<dbReference type="PROSITE" id="PS00759">
    <property type="entry name" value="ARGE_DAPE_CPG2_2"/>
    <property type="match status" value="1"/>
</dbReference>
<keyword evidence="11" id="KW-0220">Diaminopimelate biosynthesis</keyword>
<evidence type="ECO:0000256" key="7">
    <source>
        <dbReference type="ARBA" id="ARBA00022605"/>
    </source>
</evidence>
<dbReference type="InterPro" id="IPR002933">
    <property type="entry name" value="Peptidase_M20"/>
</dbReference>
<dbReference type="InterPro" id="IPR050072">
    <property type="entry name" value="Peptidase_M20A"/>
</dbReference>
<dbReference type="UniPathway" id="UPA00034">
    <property type="reaction ID" value="UER00021"/>
</dbReference>
<dbReference type="SUPFAM" id="SSF55031">
    <property type="entry name" value="Bacterial exopeptidase dimerisation domain"/>
    <property type="match status" value="1"/>
</dbReference>
<dbReference type="PANTHER" id="PTHR43808">
    <property type="entry name" value="ACETYLORNITHINE DEACETYLASE"/>
    <property type="match status" value="1"/>
</dbReference>
<comment type="cofactor">
    <cofactor evidence="1">
        <name>Co(2+)</name>
        <dbReference type="ChEBI" id="CHEBI:48828"/>
    </cofactor>
</comment>
<keyword evidence="7" id="KW-0028">Amino-acid biosynthesis</keyword>
<protein>
    <recommendedName>
        <fullName evidence="6">Probable succinyl-diaminopimelate desuccinylase</fullName>
        <ecNumber evidence="5">3.5.1.18</ecNumber>
    </recommendedName>
</protein>
<evidence type="ECO:0000256" key="2">
    <source>
        <dbReference type="ARBA" id="ARBA00001947"/>
    </source>
</evidence>